<comment type="caution">
    <text evidence="4">The sequence shown here is derived from an EMBL/GenBank/DDBJ whole genome shotgun (WGS) entry which is preliminary data.</text>
</comment>
<sequence length="303" mass="32982">MVGSRIVVRRLLPGQVGATGGPAFTDVLGVCLSWGDGVCVVRREDGQEVAIRIAEIVSGKPVPPRPPVRHRISARDAEQHSLVLWPHVETAPIGEWVLRSDTQPVGRLIKRANSCLAIGEPGRADADAVDEVRAFYRAREREPLAQVVRDSDAERIFVTAGWQPVPGGDAVFQLGSLSRAARALRPVAPLSFEQLVARPQTQVGLTDDGVRVALELRIGGHLVATARAGLSGDWLGLHALQVEPELRRRGLARRMIAELLDWGAERGATTCWLHVESDNQAALDLYESLGFSTHHELRYLSAP</sequence>
<evidence type="ECO:0000313" key="5">
    <source>
        <dbReference type="Proteomes" id="UP001501581"/>
    </source>
</evidence>
<keyword evidence="5" id="KW-1185">Reference proteome</keyword>
<dbReference type="InterPro" id="IPR050680">
    <property type="entry name" value="YpeA/RimI_acetyltransf"/>
</dbReference>
<dbReference type="SUPFAM" id="SSF55729">
    <property type="entry name" value="Acyl-CoA N-acyltransferases (Nat)"/>
    <property type="match status" value="1"/>
</dbReference>
<dbReference type="PANTHER" id="PTHR43420:SF12">
    <property type="entry name" value="N-ACETYLTRANSFERASE DOMAIN-CONTAINING PROTEIN"/>
    <property type="match status" value="1"/>
</dbReference>
<evidence type="ECO:0000313" key="4">
    <source>
        <dbReference type="EMBL" id="GAA1106106.1"/>
    </source>
</evidence>
<dbReference type="PROSITE" id="PS51186">
    <property type="entry name" value="GNAT"/>
    <property type="match status" value="1"/>
</dbReference>
<dbReference type="InterPro" id="IPR056935">
    <property type="entry name" value="Rv0428c-like_C"/>
</dbReference>
<dbReference type="Proteomes" id="UP001501581">
    <property type="component" value="Unassembled WGS sequence"/>
</dbReference>
<gene>
    <name evidence="4" type="ORF">GCM10009668_27130</name>
</gene>
<protein>
    <recommendedName>
        <fullName evidence="3">N-acetyltransferase domain-containing protein</fullName>
    </recommendedName>
</protein>
<dbReference type="Pfam" id="PF24551">
    <property type="entry name" value="SH3_Rv0428c"/>
    <property type="match status" value="1"/>
</dbReference>
<keyword evidence="1" id="KW-0808">Transferase</keyword>
<proteinExistence type="predicted"/>
<dbReference type="InterPro" id="IPR000182">
    <property type="entry name" value="GNAT_dom"/>
</dbReference>
<keyword evidence="2" id="KW-0012">Acyltransferase</keyword>
<dbReference type="EMBL" id="BAAALG010000011">
    <property type="protein sequence ID" value="GAA1106106.1"/>
    <property type="molecule type" value="Genomic_DNA"/>
</dbReference>
<dbReference type="InterPro" id="IPR016181">
    <property type="entry name" value="Acyl_CoA_acyltransferase"/>
</dbReference>
<dbReference type="InterPro" id="IPR056934">
    <property type="entry name" value="SH3_Rv0428c"/>
</dbReference>
<evidence type="ECO:0000256" key="1">
    <source>
        <dbReference type="ARBA" id="ARBA00022679"/>
    </source>
</evidence>
<organism evidence="4 5">
    <name type="scientific">Nocardioides dubius</name>
    <dbReference type="NCBI Taxonomy" id="317019"/>
    <lineage>
        <taxon>Bacteria</taxon>
        <taxon>Bacillati</taxon>
        <taxon>Actinomycetota</taxon>
        <taxon>Actinomycetes</taxon>
        <taxon>Propionibacteriales</taxon>
        <taxon>Nocardioidaceae</taxon>
        <taxon>Nocardioides</taxon>
    </lineage>
</organism>
<reference evidence="4 5" key="1">
    <citation type="journal article" date="2019" name="Int. J. Syst. Evol. Microbiol.">
        <title>The Global Catalogue of Microorganisms (GCM) 10K type strain sequencing project: providing services to taxonomists for standard genome sequencing and annotation.</title>
        <authorList>
            <consortium name="The Broad Institute Genomics Platform"/>
            <consortium name="The Broad Institute Genome Sequencing Center for Infectious Disease"/>
            <person name="Wu L."/>
            <person name="Ma J."/>
        </authorList>
    </citation>
    <scope>NUCLEOTIDE SEQUENCE [LARGE SCALE GENOMIC DNA]</scope>
    <source>
        <strain evidence="4 5">JCM 13008</strain>
    </source>
</reference>
<dbReference type="CDD" id="cd04301">
    <property type="entry name" value="NAT_SF"/>
    <property type="match status" value="1"/>
</dbReference>
<dbReference type="PANTHER" id="PTHR43420">
    <property type="entry name" value="ACETYLTRANSFERASE"/>
    <property type="match status" value="1"/>
</dbReference>
<evidence type="ECO:0000256" key="2">
    <source>
        <dbReference type="ARBA" id="ARBA00023315"/>
    </source>
</evidence>
<dbReference type="Pfam" id="PF24553">
    <property type="entry name" value="Rv0428c_C"/>
    <property type="match status" value="1"/>
</dbReference>
<dbReference type="Gene3D" id="3.40.630.30">
    <property type="match status" value="1"/>
</dbReference>
<accession>A0ABN1TXN9</accession>
<feature type="domain" description="N-acetyltransferase" evidence="3">
    <location>
        <begin position="175"/>
        <end position="303"/>
    </location>
</feature>
<evidence type="ECO:0000259" key="3">
    <source>
        <dbReference type="PROSITE" id="PS51186"/>
    </source>
</evidence>
<name>A0ABN1TXN9_9ACTN</name>